<dbReference type="InterPro" id="IPR021848">
    <property type="entry name" value="HODM_asu-like"/>
</dbReference>
<evidence type="ECO:0000313" key="2">
    <source>
        <dbReference type="Proteomes" id="UP000799537"/>
    </source>
</evidence>
<dbReference type="EMBL" id="ML993592">
    <property type="protein sequence ID" value="KAF2167668.1"/>
    <property type="molecule type" value="Genomic_DNA"/>
</dbReference>
<dbReference type="AlphaFoldDB" id="A0A6A6CN58"/>
<keyword evidence="2" id="KW-1185">Reference proteome</keyword>
<proteinExistence type="predicted"/>
<gene>
    <name evidence="1" type="ORF">M409DRAFT_65804</name>
</gene>
<organism evidence="1 2">
    <name type="scientific">Zasmidium cellare ATCC 36951</name>
    <dbReference type="NCBI Taxonomy" id="1080233"/>
    <lineage>
        <taxon>Eukaryota</taxon>
        <taxon>Fungi</taxon>
        <taxon>Dikarya</taxon>
        <taxon>Ascomycota</taxon>
        <taxon>Pezizomycotina</taxon>
        <taxon>Dothideomycetes</taxon>
        <taxon>Dothideomycetidae</taxon>
        <taxon>Mycosphaerellales</taxon>
        <taxon>Mycosphaerellaceae</taxon>
        <taxon>Zasmidium</taxon>
    </lineage>
</organism>
<sequence>MESILLFVLPFVSLAAFLGWRYITSQSRSSKQHDSNEKGVLDEIDPYQDIEPLPDFDWKTTPPIKNAPLKPVYHLTMALENIPLSSLIDMDNTYLTRLHTRREIMTTHPTATIACTPCVPAVNELYTWLIKTYLPKRFPTIYIPTPTGGDILNTASSEIIPSVPPPDPTQALKVLGSHIDTDFLLLLPSSQSAKDGSPIYHLEAFVTCFPSGFSTRAKLSCPLAEIHAPVPGYTAKLEKSMDRFFARIECGRCVKRSNWSLTTNDLLFSEGGNHLYENGSTDYDAPHPNDNDDAKQNLSTEEQILRQKASVHIPSCRLRSERQTLFRLPQTQALVFAFKTYQYRLEEVKEFGDGYAERLAEAMEGLGKGNVPEMEFYKRGVVWRERVVEFLRS</sequence>
<accession>A0A6A6CN58</accession>
<evidence type="ECO:0000313" key="1">
    <source>
        <dbReference type="EMBL" id="KAF2167668.1"/>
    </source>
</evidence>
<reference evidence="1" key="1">
    <citation type="journal article" date="2020" name="Stud. Mycol.">
        <title>101 Dothideomycetes genomes: a test case for predicting lifestyles and emergence of pathogens.</title>
        <authorList>
            <person name="Haridas S."/>
            <person name="Albert R."/>
            <person name="Binder M."/>
            <person name="Bloem J."/>
            <person name="Labutti K."/>
            <person name="Salamov A."/>
            <person name="Andreopoulos B."/>
            <person name="Baker S."/>
            <person name="Barry K."/>
            <person name="Bills G."/>
            <person name="Bluhm B."/>
            <person name="Cannon C."/>
            <person name="Castanera R."/>
            <person name="Culley D."/>
            <person name="Daum C."/>
            <person name="Ezra D."/>
            <person name="Gonzalez J."/>
            <person name="Henrissat B."/>
            <person name="Kuo A."/>
            <person name="Liang C."/>
            <person name="Lipzen A."/>
            <person name="Lutzoni F."/>
            <person name="Magnuson J."/>
            <person name="Mondo S."/>
            <person name="Nolan M."/>
            <person name="Ohm R."/>
            <person name="Pangilinan J."/>
            <person name="Park H.-J."/>
            <person name="Ramirez L."/>
            <person name="Alfaro M."/>
            <person name="Sun H."/>
            <person name="Tritt A."/>
            <person name="Yoshinaga Y."/>
            <person name="Zwiers L.-H."/>
            <person name="Turgeon B."/>
            <person name="Goodwin S."/>
            <person name="Spatafora J."/>
            <person name="Crous P."/>
            <person name="Grigoriev I."/>
        </authorList>
    </citation>
    <scope>NUCLEOTIDE SEQUENCE</scope>
    <source>
        <strain evidence="1">ATCC 36951</strain>
    </source>
</reference>
<dbReference type="Pfam" id="PF11927">
    <property type="entry name" value="HODM_asu-like"/>
    <property type="match status" value="1"/>
</dbReference>
<dbReference type="Proteomes" id="UP000799537">
    <property type="component" value="Unassembled WGS sequence"/>
</dbReference>
<name>A0A6A6CN58_ZASCE</name>
<dbReference type="OrthoDB" id="5043642at2759"/>
<dbReference type="GeneID" id="54569945"/>
<protein>
    <submittedName>
        <fullName evidence="1">Uncharacterized protein</fullName>
    </submittedName>
</protein>
<dbReference type="RefSeq" id="XP_033668557.1">
    <property type="nucleotide sequence ID" value="XM_033816673.1"/>
</dbReference>